<dbReference type="RefSeq" id="WP_027106473.1">
    <property type="nucleotide sequence ID" value="NZ_AUHP01000012.1"/>
</dbReference>
<dbReference type="STRING" id="1122146.IV53_GL000038"/>
<keyword evidence="2" id="KW-0812">Transmembrane</keyword>
<gene>
    <name evidence="3" type="ORF">IV53_GL000038</name>
</gene>
<keyword evidence="2" id="KW-1133">Transmembrane helix</keyword>
<organism evidence="3 4">
    <name type="scientific">Ligilactobacillus ceti DSM 22408</name>
    <dbReference type="NCBI Taxonomy" id="1122146"/>
    <lineage>
        <taxon>Bacteria</taxon>
        <taxon>Bacillati</taxon>
        <taxon>Bacillota</taxon>
        <taxon>Bacilli</taxon>
        <taxon>Lactobacillales</taxon>
        <taxon>Lactobacillaceae</taxon>
        <taxon>Ligilactobacillus</taxon>
    </lineage>
</organism>
<dbReference type="AlphaFoldDB" id="A0A0R2KIX9"/>
<dbReference type="Proteomes" id="UP000051500">
    <property type="component" value="Unassembled WGS sequence"/>
</dbReference>
<comment type="caution">
    <text evidence="3">The sequence shown here is derived from an EMBL/GenBank/DDBJ whole genome shotgun (WGS) entry which is preliminary data.</text>
</comment>
<feature type="transmembrane region" description="Helical" evidence="2">
    <location>
        <begin position="76"/>
        <end position="94"/>
    </location>
</feature>
<protein>
    <submittedName>
        <fullName evidence="3">Uncharacterized protein</fullName>
    </submittedName>
</protein>
<dbReference type="EMBL" id="JQBZ01000016">
    <property type="protein sequence ID" value="KRN89321.1"/>
    <property type="molecule type" value="Genomic_DNA"/>
</dbReference>
<evidence type="ECO:0000313" key="3">
    <source>
        <dbReference type="EMBL" id="KRN89321.1"/>
    </source>
</evidence>
<reference evidence="3 4" key="1">
    <citation type="journal article" date="2015" name="Genome Announc.">
        <title>Expanding the biotechnology potential of lactobacilli through comparative genomics of 213 strains and associated genera.</title>
        <authorList>
            <person name="Sun Z."/>
            <person name="Harris H.M."/>
            <person name="McCann A."/>
            <person name="Guo C."/>
            <person name="Argimon S."/>
            <person name="Zhang W."/>
            <person name="Yang X."/>
            <person name="Jeffery I.B."/>
            <person name="Cooney J.C."/>
            <person name="Kagawa T.F."/>
            <person name="Liu W."/>
            <person name="Song Y."/>
            <person name="Salvetti E."/>
            <person name="Wrobel A."/>
            <person name="Rasinkangas P."/>
            <person name="Parkhill J."/>
            <person name="Rea M.C."/>
            <person name="O'Sullivan O."/>
            <person name="Ritari J."/>
            <person name="Douillard F.P."/>
            <person name="Paul Ross R."/>
            <person name="Yang R."/>
            <person name="Briner A.E."/>
            <person name="Felis G.E."/>
            <person name="de Vos W.M."/>
            <person name="Barrangou R."/>
            <person name="Klaenhammer T.R."/>
            <person name="Caufield P.W."/>
            <person name="Cui Y."/>
            <person name="Zhang H."/>
            <person name="O'Toole P.W."/>
        </authorList>
    </citation>
    <scope>NUCLEOTIDE SEQUENCE [LARGE SCALE GENOMIC DNA]</scope>
    <source>
        <strain evidence="3 4">DSM 22408</strain>
    </source>
</reference>
<evidence type="ECO:0000313" key="4">
    <source>
        <dbReference type="Proteomes" id="UP000051500"/>
    </source>
</evidence>
<keyword evidence="2" id="KW-0472">Membrane</keyword>
<keyword evidence="4" id="KW-1185">Reference proteome</keyword>
<feature type="region of interest" description="Disordered" evidence="1">
    <location>
        <begin position="1"/>
        <end position="66"/>
    </location>
</feature>
<dbReference type="PATRIC" id="fig|1122146.4.peg.40"/>
<proteinExistence type="predicted"/>
<accession>A0A0R2KIX9</accession>
<feature type="compositionally biased region" description="Basic and acidic residues" evidence="1">
    <location>
        <begin position="40"/>
        <end position="51"/>
    </location>
</feature>
<sequence length="263" mass="30077">MTDKPKTNPEETGSEQVTEEVAPKEQVVNNEVVAQPKADQITEKAEVKELTPETNNDSKAAPAVKNKKEPFDKKKWALVVVMGAIVIAGLVWFFTRATPKKVVVGNVFEITSTDKNSSYKNYLVFGKQEKKQAILARIYRKKNNETKHVVASNGWYIAKDEAELKELATDQDFFNKVYQMGPDEWEYWAVAQYTYEIEKDKIKLNYNLVHVHKKSKKKYPAAVININDLKHTKIDGRLLTYGESKYQSMLGQTNSEIQLEKVN</sequence>
<evidence type="ECO:0000256" key="2">
    <source>
        <dbReference type="SAM" id="Phobius"/>
    </source>
</evidence>
<evidence type="ECO:0000256" key="1">
    <source>
        <dbReference type="SAM" id="MobiDB-lite"/>
    </source>
</evidence>
<name>A0A0R2KIX9_9LACO</name>